<dbReference type="CDD" id="cd03392">
    <property type="entry name" value="PAP2_like_2"/>
    <property type="match status" value="1"/>
</dbReference>
<dbReference type="AlphaFoldDB" id="A0A3M2LFR1"/>
<name>A0A3M2LFR1_9NOCA</name>
<evidence type="ECO:0000259" key="2">
    <source>
        <dbReference type="SMART" id="SM00014"/>
    </source>
</evidence>
<comment type="caution">
    <text evidence="3">The sequence shown here is derived from an EMBL/GenBank/DDBJ whole genome shotgun (WGS) entry which is preliminary data.</text>
</comment>
<dbReference type="SMART" id="SM00014">
    <property type="entry name" value="acidPPc"/>
    <property type="match status" value="1"/>
</dbReference>
<protein>
    <submittedName>
        <fullName evidence="3">Phosphatase PAP2 family protein</fullName>
    </submittedName>
</protein>
<proteinExistence type="predicted"/>
<reference evidence="3 4" key="1">
    <citation type="submission" date="2018-10" db="EMBL/GenBank/DDBJ databases">
        <title>Isolation from cow dung.</title>
        <authorList>
            <person name="Ling L."/>
        </authorList>
    </citation>
    <scope>NUCLEOTIDE SEQUENCE [LARGE SCALE GENOMIC DNA]</scope>
    <source>
        <strain evidence="3 4">NEAU-LL90</strain>
    </source>
</reference>
<keyword evidence="1" id="KW-1133">Transmembrane helix</keyword>
<feature type="transmembrane region" description="Helical" evidence="1">
    <location>
        <begin position="172"/>
        <end position="191"/>
    </location>
</feature>
<dbReference type="InterPro" id="IPR000326">
    <property type="entry name" value="PAP2/HPO"/>
</dbReference>
<evidence type="ECO:0000313" key="4">
    <source>
        <dbReference type="Proteomes" id="UP000279275"/>
    </source>
</evidence>
<dbReference type="Gene3D" id="1.20.144.10">
    <property type="entry name" value="Phosphatidic acid phosphatase type 2/haloperoxidase"/>
    <property type="match status" value="1"/>
</dbReference>
<feature type="domain" description="Phosphatidic acid phosphatase type 2/haloperoxidase" evidence="2">
    <location>
        <begin position="104"/>
        <end position="214"/>
    </location>
</feature>
<feature type="transmembrane region" description="Helical" evidence="1">
    <location>
        <begin position="138"/>
        <end position="160"/>
    </location>
</feature>
<keyword evidence="1" id="KW-0472">Membrane</keyword>
<feature type="transmembrane region" description="Helical" evidence="1">
    <location>
        <begin position="203"/>
        <end position="225"/>
    </location>
</feature>
<sequence length="235" mass="24587">MTSMRHALAPARADRHRLWSIPAAAGTLTAMAVFVMLTDRVHDRDTRSVDDAVTAEAVEHRGPGWTHLFDTVSTAAVVPLATAMIVFGAVLSVRARSREPLVLVVVTGLGAATLSWAAKQAVGRPRPGGSIGIVAADGYSYPSMHTAVTAALVTVAAYLLTRQTQRGLAATAWWTIAGTLTALVAASRVYLGAHWATDVAAGWVLGTGWGFAVVTGDLLLPVVAARFRGRPASGR</sequence>
<dbReference type="Pfam" id="PF01569">
    <property type="entry name" value="PAP2"/>
    <property type="match status" value="1"/>
</dbReference>
<dbReference type="Proteomes" id="UP000279275">
    <property type="component" value="Unassembled WGS sequence"/>
</dbReference>
<dbReference type="PANTHER" id="PTHR14969:SF13">
    <property type="entry name" value="AT30094P"/>
    <property type="match status" value="1"/>
</dbReference>
<feature type="transmembrane region" description="Helical" evidence="1">
    <location>
        <begin position="100"/>
        <end position="118"/>
    </location>
</feature>
<keyword evidence="1" id="KW-0812">Transmembrane</keyword>
<organism evidence="3 4">
    <name type="scientific">Nocardia stercoris</name>
    <dbReference type="NCBI Taxonomy" id="2483361"/>
    <lineage>
        <taxon>Bacteria</taxon>
        <taxon>Bacillati</taxon>
        <taxon>Actinomycetota</taxon>
        <taxon>Actinomycetes</taxon>
        <taxon>Mycobacteriales</taxon>
        <taxon>Nocardiaceae</taxon>
        <taxon>Nocardia</taxon>
    </lineage>
</organism>
<dbReference type="PANTHER" id="PTHR14969">
    <property type="entry name" value="SPHINGOSINE-1-PHOSPHATE PHOSPHOHYDROLASE"/>
    <property type="match status" value="1"/>
</dbReference>
<dbReference type="SUPFAM" id="SSF48317">
    <property type="entry name" value="Acid phosphatase/Vanadium-dependent haloperoxidase"/>
    <property type="match status" value="1"/>
</dbReference>
<gene>
    <name evidence="3" type="ORF">EBN03_10640</name>
</gene>
<dbReference type="EMBL" id="RFFH01000003">
    <property type="protein sequence ID" value="RMI33558.1"/>
    <property type="molecule type" value="Genomic_DNA"/>
</dbReference>
<evidence type="ECO:0000256" key="1">
    <source>
        <dbReference type="SAM" id="Phobius"/>
    </source>
</evidence>
<feature type="transmembrane region" description="Helical" evidence="1">
    <location>
        <begin position="21"/>
        <end position="38"/>
    </location>
</feature>
<accession>A0A3M2LFR1</accession>
<dbReference type="InterPro" id="IPR036938">
    <property type="entry name" value="PAP2/HPO_sf"/>
</dbReference>
<keyword evidence="4" id="KW-1185">Reference proteome</keyword>
<feature type="transmembrane region" description="Helical" evidence="1">
    <location>
        <begin position="72"/>
        <end position="93"/>
    </location>
</feature>
<evidence type="ECO:0000313" key="3">
    <source>
        <dbReference type="EMBL" id="RMI33558.1"/>
    </source>
</evidence>